<dbReference type="EMBL" id="BAND01000063">
    <property type="protein sequence ID" value="GAJ29468.1"/>
    <property type="molecule type" value="Genomic_DNA"/>
</dbReference>
<dbReference type="RefSeq" id="WP_042059391.1">
    <property type="nucleotide sequence ID" value="NZ_BAND01000063.1"/>
</dbReference>
<sequence>MASDLRNGLDPSVARLQEGAEGIFDAPTAARLRGFSRSLTREAGRTLGDLTADQPLLFIAMTLIAGIFLGRRLRG</sequence>
<keyword evidence="1" id="KW-0812">Transmembrane</keyword>
<protein>
    <submittedName>
        <fullName evidence="2">Uncharacterized protein</fullName>
    </submittedName>
</protein>
<evidence type="ECO:0000256" key="1">
    <source>
        <dbReference type="SAM" id="Phobius"/>
    </source>
</evidence>
<dbReference type="AlphaFoldDB" id="A0A023D5N9"/>
<comment type="caution">
    <text evidence="2">The sequence shown here is derived from an EMBL/GenBank/DDBJ whole genome shotgun (WGS) entry which is preliminary data.</text>
</comment>
<keyword evidence="3" id="KW-1185">Reference proteome</keyword>
<keyword evidence="1" id="KW-0472">Membrane</keyword>
<dbReference type="Proteomes" id="UP000019760">
    <property type="component" value="Unassembled WGS sequence"/>
</dbReference>
<evidence type="ECO:0000313" key="2">
    <source>
        <dbReference type="EMBL" id="GAJ29468.1"/>
    </source>
</evidence>
<proteinExistence type="predicted"/>
<reference evidence="3" key="1">
    <citation type="journal article" date="2014" name="FEMS Microbiol. Lett.">
        <title>Draft Genomic DNA Sequence of the Facultatively Methylotrophic Bacterium Acidomonas methanolica type strain MB58.</title>
        <authorList>
            <person name="Higashiura N."/>
            <person name="Hadano H."/>
            <person name="Hirakawa H."/>
            <person name="Matsutani M."/>
            <person name="Takabe S."/>
            <person name="Matsushita K."/>
            <person name="Azuma Y."/>
        </authorList>
    </citation>
    <scope>NUCLEOTIDE SEQUENCE [LARGE SCALE GENOMIC DNA]</scope>
    <source>
        <strain evidence="3">MB58</strain>
    </source>
</reference>
<organism evidence="2 3">
    <name type="scientific">Acidomonas methanolica NBRC 104435</name>
    <dbReference type="NCBI Taxonomy" id="1231351"/>
    <lineage>
        <taxon>Bacteria</taxon>
        <taxon>Pseudomonadati</taxon>
        <taxon>Pseudomonadota</taxon>
        <taxon>Alphaproteobacteria</taxon>
        <taxon>Acetobacterales</taxon>
        <taxon>Acetobacteraceae</taxon>
        <taxon>Acidomonas</taxon>
    </lineage>
</organism>
<feature type="transmembrane region" description="Helical" evidence="1">
    <location>
        <begin position="55"/>
        <end position="73"/>
    </location>
</feature>
<accession>A0A023D5N9</accession>
<name>A0A023D5N9_ACIMT</name>
<gene>
    <name evidence="2" type="ORF">Amme_063_006</name>
</gene>
<keyword evidence="1" id="KW-1133">Transmembrane helix</keyword>
<reference evidence="2 3" key="2">
    <citation type="journal article" date="2014" name="FEMS Microbiol. Lett.">
        <title>Draft genomic DNA sequence of the facultatively methylotrophic bacterium Acidomonas methanolica type strain MB58.</title>
        <authorList>
            <person name="Higashiura N."/>
            <person name="Hadano H."/>
            <person name="Hirakawa H."/>
            <person name="Matsutani M."/>
            <person name="Takabe S."/>
            <person name="Matsushita K."/>
            <person name="Azuma Y."/>
        </authorList>
    </citation>
    <scope>NUCLEOTIDE SEQUENCE [LARGE SCALE GENOMIC DNA]</scope>
    <source>
        <strain evidence="2 3">MB58</strain>
    </source>
</reference>
<evidence type="ECO:0000313" key="3">
    <source>
        <dbReference type="Proteomes" id="UP000019760"/>
    </source>
</evidence>